<evidence type="ECO:0000313" key="1">
    <source>
        <dbReference type="EMBL" id="SCB23988.1"/>
    </source>
</evidence>
<organism evidence="1 2">
    <name type="scientific">Rhizobium miluonense</name>
    <dbReference type="NCBI Taxonomy" id="411945"/>
    <lineage>
        <taxon>Bacteria</taxon>
        <taxon>Pseudomonadati</taxon>
        <taxon>Pseudomonadota</taxon>
        <taxon>Alphaproteobacteria</taxon>
        <taxon>Hyphomicrobiales</taxon>
        <taxon>Rhizobiaceae</taxon>
        <taxon>Rhizobium/Agrobacterium group</taxon>
        <taxon>Rhizobium</taxon>
    </lineage>
</organism>
<reference evidence="2" key="1">
    <citation type="submission" date="2016-08" db="EMBL/GenBank/DDBJ databases">
        <authorList>
            <person name="Varghese N."/>
            <person name="Submissions Spin"/>
        </authorList>
    </citation>
    <scope>NUCLEOTIDE SEQUENCE [LARGE SCALE GENOMIC DNA]</scope>
    <source>
        <strain evidence="2">HAMBI 2971</strain>
    </source>
</reference>
<accession>A0A1C3V8G8</accession>
<keyword evidence="2" id="KW-1185">Reference proteome</keyword>
<dbReference type="AlphaFoldDB" id="A0A1C3V8G8"/>
<proteinExistence type="predicted"/>
<gene>
    <name evidence="1" type="ORF">GA0061102_1009155</name>
</gene>
<name>A0A1C3V8G8_9HYPH</name>
<dbReference type="EMBL" id="FMAH01000009">
    <property type="protein sequence ID" value="SCB23988.1"/>
    <property type="molecule type" value="Genomic_DNA"/>
</dbReference>
<sequence length="183" mass="19992">MRKIREVHHESLQNSTCWNPRCRLAYRNRRGIGYADDEYDEAGSSIVCSDGRLSSSPPLAWSTASSASLETASQLSEPLLAWSSPGLVRPSPAPSPLSASSLLLSPKRGLLHRFISAQNCGAPARVGWETLPCDAARTAFDECARRDPRNGVSRKFASAICGSPAWPKFFELGHDSMEKRLFG</sequence>
<protein>
    <submittedName>
        <fullName evidence="1">Uncharacterized protein</fullName>
    </submittedName>
</protein>
<evidence type="ECO:0000313" key="2">
    <source>
        <dbReference type="Proteomes" id="UP000199435"/>
    </source>
</evidence>
<dbReference type="Proteomes" id="UP000199435">
    <property type="component" value="Unassembled WGS sequence"/>
</dbReference>